<evidence type="ECO:0000313" key="1">
    <source>
        <dbReference type="EMBL" id="KAK4355327.1"/>
    </source>
</evidence>
<accession>A0AAE1V4T5</accession>
<evidence type="ECO:0000313" key="2">
    <source>
        <dbReference type="Proteomes" id="UP001291623"/>
    </source>
</evidence>
<dbReference type="EMBL" id="JAVYJV010000013">
    <property type="protein sequence ID" value="KAK4355327.1"/>
    <property type="molecule type" value="Genomic_DNA"/>
</dbReference>
<dbReference type="Proteomes" id="UP001291623">
    <property type="component" value="Unassembled WGS sequence"/>
</dbReference>
<reference evidence="1" key="1">
    <citation type="submission" date="2023-12" db="EMBL/GenBank/DDBJ databases">
        <title>Genome assembly of Anisodus tanguticus.</title>
        <authorList>
            <person name="Wang Y.-J."/>
        </authorList>
    </citation>
    <scope>NUCLEOTIDE SEQUENCE</scope>
    <source>
        <strain evidence="1">KB-2021</strain>
        <tissue evidence="1">Leaf</tissue>
    </source>
</reference>
<protein>
    <submittedName>
        <fullName evidence="1">Uncharacterized protein</fullName>
    </submittedName>
</protein>
<proteinExistence type="predicted"/>
<name>A0AAE1V4T5_9SOLA</name>
<sequence>MSALCTSENIGQFSNYSDLNDIEYSTSDTSDDLLMSFLEEPQFEASDEELLRSVIESLEAKNIAPCVNTNGSFYMDCSTPSDDDMNNWSTDYYSENGIEDLTNFLGGCREYSWEEPCESMLYE</sequence>
<organism evidence="1 2">
    <name type="scientific">Anisodus tanguticus</name>
    <dbReference type="NCBI Taxonomy" id="243964"/>
    <lineage>
        <taxon>Eukaryota</taxon>
        <taxon>Viridiplantae</taxon>
        <taxon>Streptophyta</taxon>
        <taxon>Embryophyta</taxon>
        <taxon>Tracheophyta</taxon>
        <taxon>Spermatophyta</taxon>
        <taxon>Magnoliopsida</taxon>
        <taxon>eudicotyledons</taxon>
        <taxon>Gunneridae</taxon>
        <taxon>Pentapetalae</taxon>
        <taxon>asterids</taxon>
        <taxon>lamiids</taxon>
        <taxon>Solanales</taxon>
        <taxon>Solanaceae</taxon>
        <taxon>Solanoideae</taxon>
        <taxon>Hyoscyameae</taxon>
        <taxon>Anisodus</taxon>
    </lineage>
</organism>
<comment type="caution">
    <text evidence="1">The sequence shown here is derived from an EMBL/GenBank/DDBJ whole genome shotgun (WGS) entry which is preliminary data.</text>
</comment>
<keyword evidence="2" id="KW-1185">Reference proteome</keyword>
<dbReference type="AlphaFoldDB" id="A0AAE1V4T5"/>
<gene>
    <name evidence="1" type="ORF">RND71_024298</name>
</gene>